<feature type="compositionally biased region" description="Basic residues" evidence="1">
    <location>
        <begin position="1"/>
        <end position="14"/>
    </location>
</feature>
<dbReference type="PIR" id="T25961">
    <property type="entry name" value="T25961"/>
</dbReference>
<dbReference type="AGR" id="WB:WBGene00022564"/>
<evidence type="ECO:0000256" key="1">
    <source>
        <dbReference type="SAM" id="MobiDB-lite"/>
    </source>
</evidence>
<reference evidence="2 3" key="1">
    <citation type="journal article" date="1998" name="Science">
        <title>Genome sequence of the nematode C. elegans: a platform for investigating biology.</title>
        <authorList>
            <consortium name="The C. elegans sequencing consortium"/>
            <person name="Sulson J.E."/>
            <person name="Waterston R."/>
        </authorList>
    </citation>
    <scope>NUCLEOTIDE SEQUENCE [LARGE SCALE GENOMIC DNA]</scope>
    <source>
        <strain evidence="2 3">Bristol N2</strain>
    </source>
</reference>
<feature type="compositionally biased region" description="Polar residues" evidence="1">
    <location>
        <begin position="41"/>
        <end position="58"/>
    </location>
</feature>
<dbReference type="RefSeq" id="NP_494031.1">
    <property type="nucleotide sequence ID" value="NM_061630.1"/>
</dbReference>
<feature type="compositionally biased region" description="Basic and acidic residues" evidence="1">
    <location>
        <begin position="61"/>
        <end position="73"/>
    </location>
</feature>
<dbReference type="CTD" id="191117"/>
<protein>
    <submittedName>
        <fullName evidence="2">BESS domain-containing protein</fullName>
    </submittedName>
</protein>
<evidence type="ECO:0000313" key="4">
    <source>
        <dbReference type="WormBase" id="ZC204.14"/>
    </source>
</evidence>
<dbReference type="UCSC" id="ZC204.14">
    <property type="organism name" value="c. elegans"/>
</dbReference>
<dbReference type="KEGG" id="cel:CELE_ZC204.14"/>
<accession>P91546</accession>
<dbReference type="Bgee" id="WBGene00022564">
    <property type="expression patterns" value="Expressed in embryo and 3 other cell types or tissues"/>
</dbReference>
<evidence type="ECO:0000313" key="2">
    <source>
        <dbReference type="EMBL" id="CCD63695.1"/>
    </source>
</evidence>
<dbReference type="WormBase" id="ZC204.14">
    <property type="protein sequence ID" value="CE15110"/>
    <property type="gene ID" value="WBGene00022564"/>
</dbReference>
<gene>
    <name evidence="2" type="ORF">CELE_ZC204.14</name>
    <name evidence="2 4" type="ORF">ZC204.14</name>
</gene>
<dbReference type="GeneID" id="191117"/>
<dbReference type="EMBL" id="BX284602">
    <property type="protein sequence ID" value="CCD63695.1"/>
    <property type="molecule type" value="Genomic_DNA"/>
</dbReference>
<proteinExistence type="predicted"/>
<dbReference type="HOGENOM" id="CLU_1733119_0_0_1"/>
<organism evidence="2 3">
    <name type="scientific">Caenorhabditis elegans</name>
    <dbReference type="NCBI Taxonomy" id="6239"/>
    <lineage>
        <taxon>Eukaryota</taxon>
        <taxon>Metazoa</taxon>
        <taxon>Ecdysozoa</taxon>
        <taxon>Nematoda</taxon>
        <taxon>Chromadorea</taxon>
        <taxon>Rhabditida</taxon>
        <taxon>Rhabditina</taxon>
        <taxon>Rhabditomorpha</taxon>
        <taxon>Rhabditoidea</taxon>
        <taxon>Rhabditidae</taxon>
        <taxon>Peloderinae</taxon>
        <taxon>Caenorhabditis</taxon>
    </lineage>
</organism>
<dbReference type="InParanoid" id="P91546"/>
<evidence type="ECO:0000313" key="3">
    <source>
        <dbReference type="Proteomes" id="UP000001940"/>
    </source>
</evidence>
<dbReference type="PaxDb" id="6239-ZC204.14"/>
<dbReference type="Proteomes" id="UP000001940">
    <property type="component" value="Chromosome II"/>
</dbReference>
<name>P91546_CAEEL</name>
<sequence>MSRKFTKKSRKRASRASLKLANEQKAKKYANSTVPMEPDTDSGSPFSNRYASNRSSQVKPIRSDPPDSEDLRSKEHQVFMFHLNQDTMFQKKIQKNMPSCSDDVANTLVSSFMPEIGSILQQGAHLGDNGTRRRVQIRFVRKNISQEKPNN</sequence>
<keyword evidence="3" id="KW-1185">Reference proteome</keyword>
<feature type="region of interest" description="Disordered" evidence="1">
    <location>
        <begin position="1"/>
        <end position="73"/>
    </location>
</feature>
<dbReference type="AlphaFoldDB" id="P91546"/>